<reference evidence="2 3" key="1">
    <citation type="submission" date="2021-03" db="EMBL/GenBank/DDBJ databases">
        <title>Sequencing the genomes of 1000 actinobacteria strains.</title>
        <authorList>
            <person name="Klenk H.-P."/>
        </authorList>
    </citation>
    <scope>NUCLEOTIDE SEQUENCE [LARGE SCALE GENOMIC DNA]</scope>
    <source>
        <strain evidence="2 3">DSM 12936</strain>
    </source>
</reference>
<feature type="compositionally biased region" description="Low complexity" evidence="1">
    <location>
        <begin position="226"/>
        <end position="250"/>
    </location>
</feature>
<evidence type="ECO:0000313" key="3">
    <source>
        <dbReference type="Proteomes" id="UP000758168"/>
    </source>
</evidence>
<organism evidence="2 3">
    <name type="scientific">Microlunatus capsulatus</name>
    <dbReference type="NCBI Taxonomy" id="99117"/>
    <lineage>
        <taxon>Bacteria</taxon>
        <taxon>Bacillati</taxon>
        <taxon>Actinomycetota</taxon>
        <taxon>Actinomycetes</taxon>
        <taxon>Propionibacteriales</taxon>
        <taxon>Propionibacteriaceae</taxon>
        <taxon>Microlunatus</taxon>
    </lineage>
</organism>
<comment type="caution">
    <text evidence="2">The sequence shown here is derived from an EMBL/GenBank/DDBJ whole genome shotgun (WGS) entry which is preliminary data.</text>
</comment>
<feature type="region of interest" description="Disordered" evidence="1">
    <location>
        <begin position="224"/>
        <end position="250"/>
    </location>
</feature>
<keyword evidence="3" id="KW-1185">Reference proteome</keyword>
<evidence type="ECO:0000313" key="2">
    <source>
        <dbReference type="EMBL" id="MBP2418164.1"/>
    </source>
</evidence>
<dbReference type="RefSeq" id="WP_210057462.1">
    <property type="nucleotide sequence ID" value="NZ_BAAAMH010000010.1"/>
</dbReference>
<dbReference type="EMBL" id="JAGIOB010000001">
    <property type="protein sequence ID" value="MBP2418164.1"/>
    <property type="molecule type" value="Genomic_DNA"/>
</dbReference>
<gene>
    <name evidence="2" type="ORF">JOF54_003086</name>
</gene>
<protein>
    <submittedName>
        <fullName evidence="2">Uncharacterized protein</fullName>
    </submittedName>
</protein>
<name>A0ABS4ZAT1_9ACTN</name>
<evidence type="ECO:0000256" key="1">
    <source>
        <dbReference type="SAM" id="MobiDB-lite"/>
    </source>
</evidence>
<dbReference type="Proteomes" id="UP000758168">
    <property type="component" value="Unassembled WGS sequence"/>
</dbReference>
<proteinExistence type="predicted"/>
<accession>A0ABS4ZAT1</accession>
<feature type="compositionally biased region" description="Polar residues" evidence="1">
    <location>
        <begin position="1"/>
        <end position="15"/>
    </location>
</feature>
<sequence length="322" mass="32930">MTSSPYVPSEGQNQFDEPVTTWEPAGTTEAGTDIYAPSTGQSSTASSTKDTAKDEAAGLKDTAVDRGQQVAGVAKEQAGAVKDTAVASGQHVAETAKEQVAAVTSEASGQFRDLLHQSRTELTSQAGAQQQRLGSLVHSFAEELGSMASSSDKSGPLTDLAKQGSRRVGEIAHRIENSEPSDLLADVRDFARRRPGVFLGASLLAGVVVGRLTRSLAAEAKDAKEAQQAPAVGSGYGDTGYSTTTPGQGYSTTTPAAGYDAGSYTAGGLETGSYTTGTAGAAGTTGYEAGSTGYEPARAYDDTVSYDDTVTYVEPGQGGTAR</sequence>
<feature type="region of interest" description="Disordered" evidence="1">
    <location>
        <begin position="1"/>
        <end position="54"/>
    </location>
</feature>